<dbReference type="Proteomes" id="UP001159405">
    <property type="component" value="Unassembled WGS sequence"/>
</dbReference>
<keyword evidence="3" id="KW-0418">Kinase</keyword>
<feature type="domain" description="Protein kinase" evidence="7">
    <location>
        <begin position="796"/>
        <end position="1091"/>
    </location>
</feature>
<evidence type="ECO:0000256" key="6">
    <source>
        <dbReference type="SAM" id="MobiDB-lite"/>
    </source>
</evidence>
<dbReference type="Pfam" id="PF00069">
    <property type="entry name" value="Pkinase"/>
    <property type="match status" value="2"/>
</dbReference>
<dbReference type="InterPro" id="IPR017441">
    <property type="entry name" value="Protein_kinase_ATP_BS"/>
</dbReference>
<evidence type="ECO:0000256" key="3">
    <source>
        <dbReference type="ARBA" id="ARBA00022777"/>
    </source>
</evidence>
<name>A0ABN8P366_9CNID</name>
<dbReference type="InterPro" id="IPR051681">
    <property type="entry name" value="Ser/Thr_Kinases-Pseudokinases"/>
</dbReference>
<keyword evidence="9" id="KW-1185">Reference proteome</keyword>
<feature type="binding site" evidence="5">
    <location>
        <position position="823"/>
    </location>
    <ligand>
        <name>ATP</name>
        <dbReference type="ChEBI" id="CHEBI:30616"/>
    </ligand>
</feature>
<dbReference type="Gene3D" id="1.10.510.10">
    <property type="entry name" value="Transferase(Phosphotransferase) domain 1"/>
    <property type="match status" value="2"/>
</dbReference>
<feature type="binding site" evidence="5">
    <location>
        <position position="1209"/>
    </location>
    <ligand>
        <name>ATP</name>
        <dbReference type="ChEBI" id="CHEBI:30616"/>
    </ligand>
</feature>
<keyword evidence="4 5" id="KW-0067">ATP-binding</keyword>
<comment type="caution">
    <text evidence="8">The sequence shown here is derived from an EMBL/GenBank/DDBJ whole genome shotgun (WGS) entry which is preliminary data.</text>
</comment>
<evidence type="ECO:0000259" key="7">
    <source>
        <dbReference type="PROSITE" id="PS50011"/>
    </source>
</evidence>
<dbReference type="CDD" id="cd03801">
    <property type="entry name" value="GT4_PimA-like"/>
    <property type="match status" value="1"/>
</dbReference>
<dbReference type="EMBL" id="CALNXK010000045">
    <property type="protein sequence ID" value="CAH3128424.1"/>
    <property type="molecule type" value="Genomic_DNA"/>
</dbReference>
<dbReference type="InterPro" id="IPR011009">
    <property type="entry name" value="Kinase-like_dom_sf"/>
</dbReference>
<proteinExistence type="predicted"/>
<evidence type="ECO:0000256" key="4">
    <source>
        <dbReference type="ARBA" id="ARBA00022840"/>
    </source>
</evidence>
<protein>
    <recommendedName>
        <fullName evidence="7">Protein kinase domain-containing protein</fullName>
    </recommendedName>
</protein>
<dbReference type="PANTHER" id="PTHR44329:SF288">
    <property type="entry name" value="MITOGEN-ACTIVATED PROTEIN KINASE KINASE KINASE 20"/>
    <property type="match status" value="1"/>
</dbReference>
<evidence type="ECO:0000313" key="9">
    <source>
        <dbReference type="Proteomes" id="UP001159405"/>
    </source>
</evidence>
<dbReference type="Gene3D" id="3.40.50.2000">
    <property type="entry name" value="Glycogen Phosphorylase B"/>
    <property type="match status" value="1"/>
</dbReference>
<dbReference type="SUPFAM" id="SSF53756">
    <property type="entry name" value="UDP-Glycosyltransferase/glycogen phosphorylase"/>
    <property type="match status" value="1"/>
</dbReference>
<reference evidence="8 9" key="1">
    <citation type="submission" date="2022-05" db="EMBL/GenBank/DDBJ databases">
        <authorList>
            <consortium name="Genoscope - CEA"/>
            <person name="William W."/>
        </authorList>
    </citation>
    <scope>NUCLEOTIDE SEQUENCE [LARGE SCALE GENOMIC DNA]</scope>
</reference>
<feature type="compositionally biased region" description="Polar residues" evidence="6">
    <location>
        <begin position="699"/>
        <end position="713"/>
    </location>
</feature>
<dbReference type="Pfam" id="PF20706">
    <property type="entry name" value="GT4-conflict"/>
    <property type="match status" value="1"/>
</dbReference>
<dbReference type="SMART" id="SM00220">
    <property type="entry name" value="S_TKc"/>
    <property type="match status" value="2"/>
</dbReference>
<evidence type="ECO:0000256" key="2">
    <source>
        <dbReference type="ARBA" id="ARBA00022741"/>
    </source>
</evidence>
<evidence type="ECO:0000313" key="8">
    <source>
        <dbReference type="EMBL" id="CAH3128424.1"/>
    </source>
</evidence>
<evidence type="ECO:0000256" key="5">
    <source>
        <dbReference type="PROSITE-ProRule" id="PRU10141"/>
    </source>
</evidence>
<dbReference type="PANTHER" id="PTHR44329">
    <property type="entry name" value="SERINE/THREONINE-PROTEIN KINASE TNNI3K-RELATED"/>
    <property type="match status" value="1"/>
</dbReference>
<dbReference type="InterPro" id="IPR008271">
    <property type="entry name" value="Ser/Thr_kinase_AS"/>
</dbReference>
<feature type="region of interest" description="Disordered" evidence="6">
    <location>
        <begin position="699"/>
        <end position="718"/>
    </location>
</feature>
<gene>
    <name evidence="8" type="ORF">PLOB_00033614</name>
</gene>
<keyword evidence="1" id="KW-0808">Transferase</keyword>
<dbReference type="SUPFAM" id="SSF56112">
    <property type="entry name" value="Protein kinase-like (PK-like)"/>
    <property type="match status" value="2"/>
</dbReference>
<keyword evidence="2 5" id="KW-0547">Nucleotide-binding</keyword>
<dbReference type="Gene3D" id="3.30.200.20">
    <property type="entry name" value="Phosphorylase Kinase, domain 1"/>
    <property type="match status" value="2"/>
</dbReference>
<feature type="domain" description="Protein kinase" evidence="7">
    <location>
        <begin position="1182"/>
        <end position="1472"/>
    </location>
</feature>
<accession>A0ABN8P366</accession>
<dbReference type="PROSITE" id="PS00107">
    <property type="entry name" value="PROTEIN_KINASE_ATP"/>
    <property type="match status" value="2"/>
</dbReference>
<dbReference type="PROSITE" id="PS50011">
    <property type="entry name" value="PROTEIN_KINASE_DOM"/>
    <property type="match status" value="2"/>
</dbReference>
<sequence>MAASSSQPETMKAECSLNNPKACYSESSDPVLHVTLLGGEWGSSAGGLSTINRELAIHLSNHSAVQVSLLVPEGACNTEEIREADGYGITIVEAKERAAFDRLDWLSSPPKDHVMDIVVGHGVKLGRQVQFIRDSARFPNCKWVQVVHTAPEDLSRYKCYSDPISKGETKHESEVELCKLADLVVPVGPRLKEAYTSYLQRYKTGQDVLSITPGLFQREFGDLIQTRNEHAEFKVLLFGRGDDEDFELKGYNIAAQAFTDRRLKNKPYHLIFVGAPKGKQEKVREKLLQCEIAEAQLTVRKFLQSREKLKDLLCEADLAIMPSKSEGFGLVALEALSAGLPILVGSKSGFAKALENVLHGNACIVNSDDPAEWAKAIEAVRIRHGMRLQEIKSLRAFYEEMYSWKEQCEAFVNRMWKMSHEDSLKARSSLETKCNVSQRMEGILSSDCETKADAASGYQTKISTDTDSQSQSSRELKMSGFSCNPDSVVITALIEVLISLNTQDLTVAQQRILKEELEQLVHKYRRHQDLSSLPVDSSVARLTEFLKKAYEVAVMMVKSGSLIITVQCLTLESLESLWNDYCSGYLNDIVERFLVTDEIKRKLGVDNVRLKTTIEEENYLICKKAFIENLEDSLKARSSLETKCNVSQRMEGMTEDHEEPSIEIYNNQRTNSYDGEQLVSETSLSSDCETKADAASGYQTKISMDTDSQSQSSRELKMSGLSCNPGLSLKDVAGNRFALLNEIQEQVCSAISTLHSGKDLLSIKKDAQYILEQVNKNLDLIKASCKEEGRVSQKELASWERLGEGGFSSVYKAKLKGNDVAVKVLKNLKETKSLLTEGNLLRDLRHYNIVAFRGMNILQSDIVHEKFTLKAGSPFLVMEYIPKNLYRFVEDHKTPESQGLPRSQVWTIGRGMANGLMYLHGLNPPISHRDLKPDNILLDVRGLKVKLADFGLSRTVERTGNDLSLFHARWTAPEVWEEYMYFDEEPIEENEALEDQPTEDFTDNQDDELFFLRADIYSYGQVVTYTLTGKMPWHGRNSVSVEEIQNNMIQSLDQVEIPEKLSEKLTSVILDCRLEDPQARPTADRLVLDYFCDYLGKYFIKRSAVHNKNSQGDVTILWSLDVDYQWDKGHFIFGVQRNGMGYLTILRTLKILIYPITTQPCLSNIATSSGLRSTGRVSQKELTSWEQLGEGGFSSVYKAKLKGNDVAVKVLKNLKETKSLLTEGNLLRDLRHDNIVAFRGMNILESDIVHEKFTLKAGAPFLVVEYIPKNLYRFVEDHKTPDSQGLPRSQVWTIGRGMANGLMYLHGLNPPISHRDLKPDNILLDVRSLRVKLADFGLSRTVERTGNDLLLFHARWTAPEVWEDYMYFDEEPMEENEALEDQPTEDFSDSQDDELFFLRADIYSYGQVVAYTLTGKMPWHGRTSVSVELIQLYHQVEIPEELSGKLRGVILDCCLERPEARPTADRLVLDYFRGDMNPYQAEAKSAEFFSCGFLQHTSIFVAESLVDESSEGFFKTGVRPQGFPAQCLLCKVEVGNKEYNDVPKEWTYEQKYREYYGHFRQAVIDKTIGNLPSIALKSLITSREDEEERQEIQLSFGQTTYCHHRAVREIWRKLEESKKRELVVCKNTVHPVFSTSFELHVAVLTADKPQKFIFARRSNREGVTTPGKFTCGAVESASVKDYVYKDGEGYVDLIQTAARGLEEELRVELKGSDIEALCLKAVYLKFDTHEWGCCGYVDLSDPRVSPERRLTFEQLGSRFTTGPKDKFEHEELVAVDFELSRMVEFVRENYEDFASSAKLVVVKVLQSFFGVAAVERAFRVYMDDRESVSQNASRKPSHCLQREIS</sequence>
<evidence type="ECO:0000256" key="1">
    <source>
        <dbReference type="ARBA" id="ARBA00022679"/>
    </source>
</evidence>
<dbReference type="PROSITE" id="PS00108">
    <property type="entry name" value="PROTEIN_KINASE_ST"/>
    <property type="match status" value="2"/>
</dbReference>
<organism evidence="8 9">
    <name type="scientific">Porites lobata</name>
    <dbReference type="NCBI Taxonomy" id="104759"/>
    <lineage>
        <taxon>Eukaryota</taxon>
        <taxon>Metazoa</taxon>
        <taxon>Cnidaria</taxon>
        <taxon>Anthozoa</taxon>
        <taxon>Hexacorallia</taxon>
        <taxon>Scleractinia</taxon>
        <taxon>Fungiina</taxon>
        <taxon>Poritidae</taxon>
        <taxon>Porites</taxon>
    </lineage>
</organism>
<dbReference type="InterPro" id="IPR000719">
    <property type="entry name" value="Prot_kinase_dom"/>
</dbReference>